<evidence type="ECO:0000313" key="2">
    <source>
        <dbReference type="EMBL" id="SKA52868.1"/>
    </source>
</evidence>
<feature type="transmembrane region" description="Helical" evidence="1">
    <location>
        <begin position="66"/>
        <end position="88"/>
    </location>
</feature>
<evidence type="ECO:0000313" key="3">
    <source>
        <dbReference type="Proteomes" id="UP000191116"/>
    </source>
</evidence>
<evidence type="ECO:0000256" key="1">
    <source>
        <dbReference type="SAM" id="Phobius"/>
    </source>
</evidence>
<keyword evidence="1" id="KW-0812">Transmembrane</keyword>
<proteinExistence type="predicted"/>
<reference evidence="2 3" key="1">
    <citation type="submission" date="2017-02" db="EMBL/GenBank/DDBJ databases">
        <authorList>
            <person name="Peterson S.W."/>
        </authorList>
    </citation>
    <scope>NUCLEOTIDE SEQUENCE [LARGE SCALE GENOMIC DNA]</scope>
    <source>
        <strain evidence="2 3">CECT 9189</strain>
    </source>
</reference>
<protein>
    <submittedName>
        <fullName evidence="2">Uncharacterized protein</fullName>
    </submittedName>
</protein>
<gene>
    <name evidence="2" type="ORF">CZ814_03357</name>
</gene>
<sequence length="115" mass="12925">MNKNFTLFNVLPLVIGWIGIKYGINWLTIIATTVIVSRSIMSLILSAKLHSSLSHLSETVRSRYRAVLRNPQLTFSVAIINMISLALWGQEESLIILAIATGAYFSVRHQLLRKT</sequence>
<dbReference type="AlphaFoldDB" id="A0A1T4UJX0"/>
<dbReference type="Proteomes" id="UP000191116">
    <property type="component" value="Unassembled WGS sequence"/>
</dbReference>
<organism evidence="2 3">
    <name type="scientific">Photobacterium toruni</name>
    <dbReference type="NCBI Taxonomy" id="1935446"/>
    <lineage>
        <taxon>Bacteria</taxon>
        <taxon>Pseudomonadati</taxon>
        <taxon>Pseudomonadota</taxon>
        <taxon>Gammaproteobacteria</taxon>
        <taxon>Vibrionales</taxon>
        <taxon>Vibrionaceae</taxon>
        <taxon>Photobacterium</taxon>
    </lineage>
</organism>
<feature type="transmembrane region" description="Helical" evidence="1">
    <location>
        <begin position="26"/>
        <end position="45"/>
    </location>
</feature>
<keyword evidence="1" id="KW-1133">Transmembrane helix</keyword>
<dbReference type="EMBL" id="FUWP01000025">
    <property type="protein sequence ID" value="SKA52868.1"/>
    <property type="molecule type" value="Genomic_DNA"/>
</dbReference>
<accession>A0A1T4UJX0</accession>
<name>A0A1T4UJX0_9GAMM</name>
<feature type="transmembrane region" description="Helical" evidence="1">
    <location>
        <begin position="94"/>
        <end position="111"/>
    </location>
</feature>
<keyword evidence="1" id="KW-0472">Membrane</keyword>